<comment type="caution">
    <text evidence="2">The sequence shown here is derived from an EMBL/GenBank/DDBJ whole genome shotgun (WGS) entry which is preliminary data.</text>
</comment>
<gene>
    <name evidence="2" type="ORF">PRRU23_05230</name>
</gene>
<feature type="chain" id="PRO_5041264265" description="Lipoprotein" evidence="1">
    <location>
        <begin position="21"/>
        <end position="112"/>
    </location>
</feature>
<reference evidence="2" key="1">
    <citation type="submission" date="2021-08" db="EMBL/GenBank/DDBJ databases">
        <title>Prevotella lacticifex sp. nov., isolated from rumen of cow.</title>
        <authorList>
            <person name="Shinkai T."/>
            <person name="Ikeyama N."/>
            <person name="Kumagai M."/>
            <person name="Ohmori H."/>
            <person name="Sakamoto M."/>
            <person name="Ohkuma M."/>
            <person name="Mitsumori M."/>
        </authorList>
    </citation>
    <scope>NUCLEOTIDE SEQUENCE</scope>
    <source>
        <strain evidence="2">DSM 11371</strain>
    </source>
</reference>
<accession>A0AA37HVL6</accession>
<protein>
    <recommendedName>
        <fullName evidence="4">Lipoprotein</fullName>
    </recommendedName>
</protein>
<name>A0AA37HVL6_SEGBR</name>
<keyword evidence="1" id="KW-0732">Signal</keyword>
<dbReference type="RefSeq" id="WP_006282642.1">
    <property type="nucleotide sequence ID" value="NZ_BPTR01000001.1"/>
</dbReference>
<evidence type="ECO:0000313" key="3">
    <source>
        <dbReference type="Proteomes" id="UP000887043"/>
    </source>
</evidence>
<sequence length="112" mass="12190">MKKSLLFIFGLALLMAGCRAHLPVTQQGGKEDVAYLLFVGQKVYGGKEVQVSVDDAAPFTAKVVKAKKASYKGTQYSVATGSRNLKVTCDGKTLYQKKIFVSTQDVKQIMLP</sequence>
<dbReference type="EMBL" id="BPTR01000001">
    <property type="protein sequence ID" value="GJG26823.1"/>
    <property type="molecule type" value="Genomic_DNA"/>
</dbReference>
<dbReference type="AlphaFoldDB" id="A0AA37HVL6"/>
<dbReference type="Proteomes" id="UP000887043">
    <property type="component" value="Unassembled WGS sequence"/>
</dbReference>
<evidence type="ECO:0000256" key="1">
    <source>
        <dbReference type="SAM" id="SignalP"/>
    </source>
</evidence>
<evidence type="ECO:0000313" key="2">
    <source>
        <dbReference type="EMBL" id="GJG26823.1"/>
    </source>
</evidence>
<evidence type="ECO:0008006" key="4">
    <source>
        <dbReference type="Google" id="ProtNLM"/>
    </source>
</evidence>
<organism evidence="2 3">
    <name type="scientific">Segatella bryantii</name>
    <name type="common">Prevotella bryantii</name>
    <dbReference type="NCBI Taxonomy" id="77095"/>
    <lineage>
        <taxon>Bacteria</taxon>
        <taxon>Pseudomonadati</taxon>
        <taxon>Bacteroidota</taxon>
        <taxon>Bacteroidia</taxon>
        <taxon>Bacteroidales</taxon>
        <taxon>Prevotellaceae</taxon>
        <taxon>Segatella</taxon>
    </lineage>
</organism>
<dbReference type="PROSITE" id="PS51257">
    <property type="entry name" value="PROKAR_LIPOPROTEIN"/>
    <property type="match status" value="1"/>
</dbReference>
<proteinExistence type="predicted"/>
<feature type="signal peptide" evidence="1">
    <location>
        <begin position="1"/>
        <end position="20"/>
    </location>
</feature>